<evidence type="ECO:0000313" key="8">
    <source>
        <dbReference type="EMBL" id="RPA87992.1"/>
    </source>
</evidence>
<evidence type="ECO:0000256" key="3">
    <source>
        <dbReference type="ARBA" id="ARBA00022989"/>
    </source>
</evidence>
<keyword evidence="2 5" id="KW-0812">Transmembrane</keyword>
<feature type="transmembrane region" description="Helical" evidence="5">
    <location>
        <begin position="125"/>
        <end position="145"/>
    </location>
</feature>
<feature type="signal peptide" evidence="6">
    <location>
        <begin position="1"/>
        <end position="15"/>
    </location>
</feature>
<gene>
    <name evidence="8" type="ORF">BJ508DRAFT_202284</name>
</gene>
<keyword evidence="4 5" id="KW-0472">Membrane</keyword>
<sequence>LQLTFMTICLGLAGALIQQQIHHGTPIRINYATFAACFGLFTLLFYYLPSMFISKIASPLFTLILDILNTIFFLCGGIALAASLGGNNCTNWRFLHHSPYTNGGAAPDGGYGQIKRCREANSLTAFLWFTAAMWFANLILSAMILGRKRAQESHRQVNTKGFRDGSGLMRQV</sequence>
<evidence type="ECO:0000259" key="7">
    <source>
        <dbReference type="Pfam" id="PF01284"/>
    </source>
</evidence>
<dbReference type="EMBL" id="ML119645">
    <property type="protein sequence ID" value="RPA87992.1"/>
    <property type="molecule type" value="Genomic_DNA"/>
</dbReference>
<feature type="transmembrane region" description="Helical" evidence="5">
    <location>
        <begin position="29"/>
        <end position="48"/>
    </location>
</feature>
<dbReference type="Pfam" id="PF01284">
    <property type="entry name" value="MARVEL"/>
    <property type="match status" value="1"/>
</dbReference>
<dbReference type="GO" id="GO:0072659">
    <property type="term" value="P:protein localization to plasma membrane"/>
    <property type="evidence" value="ECO:0007669"/>
    <property type="project" value="TreeGrafter"/>
</dbReference>
<proteinExistence type="predicted"/>
<dbReference type="PANTHER" id="PTHR28165:SF1">
    <property type="entry name" value="NON-CLASSICAL EXPORT PROTEIN 2-RELATED"/>
    <property type="match status" value="1"/>
</dbReference>
<evidence type="ECO:0000256" key="6">
    <source>
        <dbReference type="SAM" id="SignalP"/>
    </source>
</evidence>
<name>A0A3N4IP83_ASCIM</name>
<keyword evidence="3 5" id="KW-1133">Transmembrane helix</keyword>
<keyword evidence="6" id="KW-0732">Signal</keyword>
<reference evidence="8 9" key="1">
    <citation type="journal article" date="2018" name="Nat. Ecol. Evol.">
        <title>Pezizomycetes genomes reveal the molecular basis of ectomycorrhizal truffle lifestyle.</title>
        <authorList>
            <person name="Murat C."/>
            <person name="Payen T."/>
            <person name="Noel B."/>
            <person name="Kuo A."/>
            <person name="Morin E."/>
            <person name="Chen J."/>
            <person name="Kohler A."/>
            <person name="Krizsan K."/>
            <person name="Balestrini R."/>
            <person name="Da Silva C."/>
            <person name="Montanini B."/>
            <person name="Hainaut M."/>
            <person name="Levati E."/>
            <person name="Barry K.W."/>
            <person name="Belfiori B."/>
            <person name="Cichocki N."/>
            <person name="Clum A."/>
            <person name="Dockter R.B."/>
            <person name="Fauchery L."/>
            <person name="Guy J."/>
            <person name="Iotti M."/>
            <person name="Le Tacon F."/>
            <person name="Lindquist E.A."/>
            <person name="Lipzen A."/>
            <person name="Malagnac F."/>
            <person name="Mello A."/>
            <person name="Molinier V."/>
            <person name="Miyauchi S."/>
            <person name="Poulain J."/>
            <person name="Riccioni C."/>
            <person name="Rubini A."/>
            <person name="Sitrit Y."/>
            <person name="Splivallo R."/>
            <person name="Traeger S."/>
            <person name="Wang M."/>
            <person name="Zifcakova L."/>
            <person name="Wipf D."/>
            <person name="Zambonelli A."/>
            <person name="Paolocci F."/>
            <person name="Nowrousian M."/>
            <person name="Ottonello S."/>
            <person name="Baldrian P."/>
            <person name="Spatafora J.W."/>
            <person name="Henrissat B."/>
            <person name="Nagy L.G."/>
            <person name="Aury J.M."/>
            <person name="Wincker P."/>
            <person name="Grigoriev I.V."/>
            <person name="Bonfante P."/>
            <person name="Martin F.M."/>
        </authorList>
    </citation>
    <scope>NUCLEOTIDE SEQUENCE [LARGE SCALE GENOMIC DNA]</scope>
    <source>
        <strain evidence="8 9">RN42</strain>
    </source>
</reference>
<dbReference type="GO" id="GO:0032126">
    <property type="term" value="C:eisosome"/>
    <property type="evidence" value="ECO:0007669"/>
    <property type="project" value="TreeGrafter"/>
</dbReference>
<evidence type="ECO:0000256" key="1">
    <source>
        <dbReference type="ARBA" id="ARBA00004141"/>
    </source>
</evidence>
<dbReference type="OrthoDB" id="5423111at2759"/>
<evidence type="ECO:0000256" key="2">
    <source>
        <dbReference type="ARBA" id="ARBA00022692"/>
    </source>
</evidence>
<evidence type="ECO:0000256" key="5">
    <source>
        <dbReference type="SAM" id="Phobius"/>
    </source>
</evidence>
<protein>
    <recommendedName>
        <fullName evidence="7">MARVEL domain-containing protein</fullName>
    </recommendedName>
</protein>
<dbReference type="GO" id="GO:0070941">
    <property type="term" value="P:eisosome assembly"/>
    <property type="evidence" value="ECO:0007669"/>
    <property type="project" value="TreeGrafter"/>
</dbReference>
<feature type="transmembrane region" description="Helical" evidence="5">
    <location>
        <begin position="60"/>
        <end position="84"/>
    </location>
</feature>
<dbReference type="Proteomes" id="UP000275078">
    <property type="component" value="Unassembled WGS sequence"/>
</dbReference>
<dbReference type="InterPro" id="IPR052649">
    <property type="entry name" value="NCE102-like"/>
</dbReference>
<feature type="chain" id="PRO_5017995180" description="MARVEL domain-containing protein" evidence="6">
    <location>
        <begin position="16"/>
        <end position="172"/>
    </location>
</feature>
<keyword evidence="9" id="KW-1185">Reference proteome</keyword>
<accession>A0A3N4IP83</accession>
<organism evidence="8 9">
    <name type="scientific">Ascobolus immersus RN42</name>
    <dbReference type="NCBI Taxonomy" id="1160509"/>
    <lineage>
        <taxon>Eukaryota</taxon>
        <taxon>Fungi</taxon>
        <taxon>Dikarya</taxon>
        <taxon>Ascomycota</taxon>
        <taxon>Pezizomycotina</taxon>
        <taxon>Pezizomycetes</taxon>
        <taxon>Pezizales</taxon>
        <taxon>Ascobolaceae</taxon>
        <taxon>Ascobolus</taxon>
    </lineage>
</organism>
<feature type="domain" description="MARVEL" evidence="7">
    <location>
        <begin position="1"/>
        <end position="140"/>
    </location>
</feature>
<dbReference type="PANTHER" id="PTHR28165">
    <property type="entry name" value="NON-CLASSICAL EXPORT PROTEIN 2-RELATED"/>
    <property type="match status" value="1"/>
</dbReference>
<evidence type="ECO:0000256" key="4">
    <source>
        <dbReference type="ARBA" id="ARBA00023136"/>
    </source>
</evidence>
<evidence type="ECO:0000313" key="9">
    <source>
        <dbReference type="Proteomes" id="UP000275078"/>
    </source>
</evidence>
<dbReference type="InterPro" id="IPR008253">
    <property type="entry name" value="Marvel"/>
</dbReference>
<dbReference type="GO" id="GO:0005886">
    <property type="term" value="C:plasma membrane"/>
    <property type="evidence" value="ECO:0007669"/>
    <property type="project" value="TreeGrafter"/>
</dbReference>
<dbReference type="AlphaFoldDB" id="A0A3N4IP83"/>
<feature type="non-terminal residue" evidence="8">
    <location>
        <position position="1"/>
    </location>
</feature>
<comment type="subcellular location">
    <subcellularLocation>
        <location evidence="1">Membrane</location>
        <topology evidence="1">Multi-pass membrane protein</topology>
    </subcellularLocation>
</comment>